<dbReference type="AlphaFoldDB" id="A0A9P0CBH0"/>
<feature type="region of interest" description="Disordered" evidence="1">
    <location>
        <begin position="108"/>
        <end position="148"/>
    </location>
</feature>
<name>A0A9P0CBH0_9CUCU</name>
<gene>
    <name evidence="2" type="ORF">PSYICH_LOCUS354</name>
</gene>
<protein>
    <submittedName>
        <fullName evidence="2">Uncharacterized protein</fullName>
    </submittedName>
</protein>
<keyword evidence="3" id="KW-1185">Reference proteome</keyword>
<dbReference type="EMBL" id="OV651813">
    <property type="protein sequence ID" value="CAH1098834.1"/>
    <property type="molecule type" value="Genomic_DNA"/>
</dbReference>
<dbReference type="Proteomes" id="UP001153636">
    <property type="component" value="Chromosome 1"/>
</dbReference>
<evidence type="ECO:0000313" key="2">
    <source>
        <dbReference type="EMBL" id="CAH1098834.1"/>
    </source>
</evidence>
<proteinExistence type="predicted"/>
<evidence type="ECO:0000313" key="3">
    <source>
        <dbReference type="Proteomes" id="UP001153636"/>
    </source>
</evidence>
<accession>A0A9P0CBH0</accession>
<dbReference type="OrthoDB" id="8195485at2759"/>
<evidence type="ECO:0000256" key="1">
    <source>
        <dbReference type="SAM" id="MobiDB-lite"/>
    </source>
</evidence>
<organism evidence="2 3">
    <name type="scientific">Psylliodes chrysocephalus</name>
    <dbReference type="NCBI Taxonomy" id="3402493"/>
    <lineage>
        <taxon>Eukaryota</taxon>
        <taxon>Metazoa</taxon>
        <taxon>Ecdysozoa</taxon>
        <taxon>Arthropoda</taxon>
        <taxon>Hexapoda</taxon>
        <taxon>Insecta</taxon>
        <taxon>Pterygota</taxon>
        <taxon>Neoptera</taxon>
        <taxon>Endopterygota</taxon>
        <taxon>Coleoptera</taxon>
        <taxon>Polyphaga</taxon>
        <taxon>Cucujiformia</taxon>
        <taxon>Chrysomeloidea</taxon>
        <taxon>Chrysomelidae</taxon>
        <taxon>Galerucinae</taxon>
        <taxon>Alticini</taxon>
        <taxon>Psylliodes</taxon>
    </lineage>
</organism>
<feature type="compositionally biased region" description="Polar residues" evidence="1">
    <location>
        <begin position="108"/>
        <end position="118"/>
    </location>
</feature>
<reference evidence="2" key="1">
    <citation type="submission" date="2022-01" db="EMBL/GenBank/DDBJ databases">
        <authorList>
            <person name="King R."/>
        </authorList>
    </citation>
    <scope>NUCLEOTIDE SEQUENCE</scope>
</reference>
<feature type="compositionally biased region" description="Acidic residues" evidence="1">
    <location>
        <begin position="126"/>
        <end position="141"/>
    </location>
</feature>
<sequence>MLKPPILKKVDLARIIPPANELSEHVYFQVQAWYGSQGQDETLGPLEWGWELVYGELSLVTMTQEAGPEEILSKISCFCETDCDTRCGYRRIGLECSHACKHCDNICSNQKGTSNRVENSNKEEDEKGEEDEEGEKEEEFEQDVKYLS</sequence>